<gene>
    <name evidence="2" type="ORF">DJ52_03945</name>
</gene>
<accession>A0ABX5B5R8</accession>
<feature type="coiled-coil region" evidence="1">
    <location>
        <begin position="26"/>
        <end position="53"/>
    </location>
</feature>
<dbReference type="Proteomes" id="UP000238924">
    <property type="component" value="Unassembled WGS sequence"/>
</dbReference>
<reference evidence="2 3" key="1">
    <citation type="submission" date="2014-04" db="EMBL/GenBank/DDBJ databases">
        <title>Whole genome sequence of 'Brachyspira hampsonii' D13-03603F2.</title>
        <authorList>
            <person name="Patterson A.H."/>
            <person name="Chaban B."/>
            <person name="Fernando C."/>
            <person name="Harding J.C."/>
            <person name="Hill J.E."/>
        </authorList>
    </citation>
    <scope>NUCLEOTIDE SEQUENCE [LARGE SCALE GENOMIC DNA]</scope>
    <source>
        <strain evidence="2 3">D13-03603F2</strain>
    </source>
</reference>
<keyword evidence="3" id="KW-1185">Reference proteome</keyword>
<dbReference type="EMBL" id="JJMJ01000062">
    <property type="protein sequence ID" value="PPS22603.1"/>
    <property type="molecule type" value="Genomic_DNA"/>
</dbReference>
<organism evidence="2 3">
    <name type="scientific">Brachyspira murdochii</name>
    <dbReference type="NCBI Taxonomy" id="84378"/>
    <lineage>
        <taxon>Bacteria</taxon>
        <taxon>Pseudomonadati</taxon>
        <taxon>Spirochaetota</taxon>
        <taxon>Spirochaetia</taxon>
        <taxon>Brachyspirales</taxon>
        <taxon>Brachyspiraceae</taxon>
        <taxon>Brachyspira</taxon>
    </lineage>
</organism>
<name>A0ABX5B5R8_9SPIR</name>
<evidence type="ECO:0000313" key="3">
    <source>
        <dbReference type="Proteomes" id="UP000238924"/>
    </source>
</evidence>
<evidence type="ECO:0000256" key="1">
    <source>
        <dbReference type="SAM" id="Coils"/>
    </source>
</evidence>
<comment type="caution">
    <text evidence="2">The sequence shown here is derived from an EMBL/GenBank/DDBJ whole genome shotgun (WGS) entry which is preliminary data.</text>
</comment>
<sequence length="59" mass="7106">ILRCFNNIDKDGYLSISEEYIDNDWYIDYTLNLDNLEKEIENAKNNMINLYTLLKDNKL</sequence>
<dbReference type="RefSeq" id="WP_181039097.1">
    <property type="nucleotide sequence ID" value="NZ_JJMJ01000062.1"/>
</dbReference>
<proteinExistence type="predicted"/>
<evidence type="ECO:0008006" key="4">
    <source>
        <dbReference type="Google" id="ProtNLM"/>
    </source>
</evidence>
<feature type="non-terminal residue" evidence="2">
    <location>
        <position position="1"/>
    </location>
</feature>
<protein>
    <recommendedName>
        <fullName evidence="4">SAM-dependent DNA methyltransferase</fullName>
    </recommendedName>
</protein>
<evidence type="ECO:0000313" key="2">
    <source>
        <dbReference type="EMBL" id="PPS22603.1"/>
    </source>
</evidence>
<keyword evidence="1" id="KW-0175">Coiled coil</keyword>